<dbReference type="PANTHER" id="PTHR30313:SF2">
    <property type="entry name" value="DNA PRIMASE"/>
    <property type="match status" value="1"/>
</dbReference>
<evidence type="ECO:0000256" key="9">
    <source>
        <dbReference type="ARBA" id="ARBA00022842"/>
    </source>
</evidence>
<dbReference type="PROSITE" id="PS50880">
    <property type="entry name" value="TOPRIM"/>
    <property type="match status" value="1"/>
</dbReference>
<evidence type="ECO:0000256" key="4">
    <source>
        <dbReference type="ARBA" id="ARBA00022695"/>
    </source>
</evidence>
<keyword evidence="8 12" id="KW-0862">Zinc</keyword>
<comment type="subunit">
    <text evidence="12">Monomer. Interacts with DnaB.</text>
</comment>
<keyword evidence="5 12" id="KW-0235">DNA replication</keyword>
<evidence type="ECO:0000256" key="8">
    <source>
        <dbReference type="ARBA" id="ARBA00022833"/>
    </source>
</evidence>
<keyword evidence="10 12" id="KW-0238">DNA-binding</keyword>
<evidence type="ECO:0000259" key="14">
    <source>
        <dbReference type="PROSITE" id="PS50880"/>
    </source>
</evidence>
<dbReference type="Gene3D" id="3.40.1360.10">
    <property type="match status" value="1"/>
</dbReference>
<keyword evidence="2 12" id="KW-0639">Primosome</keyword>
<evidence type="ECO:0000256" key="10">
    <source>
        <dbReference type="ARBA" id="ARBA00023125"/>
    </source>
</evidence>
<dbReference type="Pfam" id="PF13155">
    <property type="entry name" value="Toprim_2"/>
    <property type="match status" value="1"/>
</dbReference>
<evidence type="ECO:0000313" key="16">
    <source>
        <dbReference type="Proteomes" id="UP001210120"/>
    </source>
</evidence>
<keyword evidence="7 12" id="KW-0863">Zinc-finger</keyword>
<organism evidence="15 16">
    <name type="scientific">Candidatus Phytoplasma sacchari</name>
    <dbReference type="NCBI Taxonomy" id="2609813"/>
    <lineage>
        <taxon>Bacteria</taxon>
        <taxon>Bacillati</taxon>
        <taxon>Mycoplasmatota</taxon>
        <taxon>Mollicutes</taxon>
        <taxon>Acholeplasmatales</taxon>
        <taxon>Acholeplasmataceae</taxon>
        <taxon>Candidatus Phytoplasma</taxon>
        <taxon>16SrXI (Rice yellow dwarf group)</taxon>
    </lineage>
</organism>
<feature type="coiled-coil region" evidence="13">
    <location>
        <begin position="592"/>
        <end position="659"/>
    </location>
</feature>
<dbReference type="Gene3D" id="3.90.980.10">
    <property type="entry name" value="DNA primase, catalytic core, N-terminal domain"/>
    <property type="match status" value="1"/>
</dbReference>
<comment type="cofactor">
    <cofactor evidence="12">
        <name>Zn(2+)</name>
        <dbReference type="ChEBI" id="CHEBI:29105"/>
    </cofactor>
    <text evidence="12">Binds 1 zinc ion per monomer.</text>
</comment>
<evidence type="ECO:0000256" key="3">
    <source>
        <dbReference type="ARBA" id="ARBA00022679"/>
    </source>
</evidence>
<evidence type="ECO:0000256" key="13">
    <source>
        <dbReference type="SAM" id="Coils"/>
    </source>
</evidence>
<dbReference type="SMART" id="SM00493">
    <property type="entry name" value="TOPRIM"/>
    <property type="match status" value="1"/>
</dbReference>
<dbReference type="CDD" id="cd03364">
    <property type="entry name" value="TOPRIM_DnaG_primases"/>
    <property type="match status" value="1"/>
</dbReference>
<keyword evidence="11 12" id="KW-0804">Transcription</keyword>
<feature type="zinc finger region" description="CHC2-type" evidence="12">
    <location>
        <begin position="41"/>
        <end position="65"/>
    </location>
</feature>
<keyword evidence="9" id="KW-0460">Magnesium</keyword>
<evidence type="ECO:0000256" key="7">
    <source>
        <dbReference type="ARBA" id="ARBA00022771"/>
    </source>
</evidence>
<dbReference type="Gene3D" id="3.90.580.10">
    <property type="entry name" value="Zinc finger, CHC2-type domain"/>
    <property type="match status" value="1"/>
</dbReference>
<evidence type="ECO:0000256" key="5">
    <source>
        <dbReference type="ARBA" id="ARBA00022705"/>
    </source>
</evidence>
<keyword evidence="1 12" id="KW-0240">DNA-directed RNA polymerase</keyword>
<dbReference type="InterPro" id="IPR034151">
    <property type="entry name" value="TOPRIM_DnaG_bac"/>
</dbReference>
<dbReference type="Pfam" id="PF01807">
    <property type="entry name" value="Zn_ribbon_DnaG"/>
    <property type="match status" value="1"/>
</dbReference>
<evidence type="ECO:0000313" key="15">
    <source>
        <dbReference type="EMBL" id="WBL31402.1"/>
    </source>
</evidence>
<comment type="domain">
    <text evidence="12">Contains an N-terminal zinc-binding domain, a central core domain that contains the primase activity, and a C-terminal DnaB-binding domain.</text>
</comment>
<dbReference type="InterPro" id="IPR006295">
    <property type="entry name" value="DNA_primase_DnaG"/>
</dbReference>
<dbReference type="InterPro" id="IPR050219">
    <property type="entry name" value="DnaG_primase"/>
</dbReference>
<evidence type="ECO:0000256" key="2">
    <source>
        <dbReference type="ARBA" id="ARBA00022515"/>
    </source>
</evidence>
<protein>
    <recommendedName>
        <fullName evidence="12">DNA primase</fullName>
        <ecNumber evidence="12">2.7.7.101</ecNumber>
    </recommendedName>
</protein>
<feature type="domain" description="Toprim" evidence="14">
    <location>
        <begin position="286"/>
        <end position="367"/>
    </location>
</feature>
<dbReference type="InterPro" id="IPR030846">
    <property type="entry name" value="DnaG_bac"/>
</dbReference>
<dbReference type="EC" id="2.7.7.101" evidence="12"/>
<dbReference type="InterPro" id="IPR002694">
    <property type="entry name" value="Znf_CHC2"/>
</dbReference>
<comment type="similarity">
    <text evidence="12">Belongs to the DnaG primase family.</text>
</comment>
<keyword evidence="16" id="KW-1185">Reference proteome</keyword>
<dbReference type="HAMAP" id="MF_00974">
    <property type="entry name" value="DNA_primase_DnaG"/>
    <property type="match status" value="1"/>
</dbReference>
<keyword evidence="6 12" id="KW-0479">Metal-binding</keyword>
<comment type="catalytic activity">
    <reaction evidence="12">
        <text>ssDNA + n NTP = ssDNA/pppN(pN)n-1 hybrid + (n-1) diphosphate.</text>
        <dbReference type="EC" id="2.7.7.101"/>
    </reaction>
</comment>
<reference evidence="15" key="1">
    <citation type="submission" date="2022-12" db="EMBL/GenBank/DDBJ databases">
        <title>Genomic Characterization of Candidatus Phytoplasma sacchari in China.</title>
        <authorList>
            <person name="Zhang R.-Y."/>
        </authorList>
    </citation>
    <scope>NUCLEOTIDE SEQUENCE [LARGE SCALE GENOMIC DNA]</scope>
    <source>
        <strain evidence="15">SCWL1</strain>
    </source>
</reference>
<keyword evidence="3 12" id="KW-0808">Transferase</keyword>
<proteinExistence type="inferred from homology"/>
<dbReference type="SUPFAM" id="SSF56731">
    <property type="entry name" value="DNA primase core"/>
    <property type="match status" value="1"/>
</dbReference>
<dbReference type="InterPro" id="IPR036977">
    <property type="entry name" value="DNA_primase_Znf_CHC2"/>
</dbReference>
<dbReference type="PANTHER" id="PTHR30313">
    <property type="entry name" value="DNA PRIMASE"/>
    <property type="match status" value="1"/>
</dbReference>
<evidence type="ECO:0000256" key="1">
    <source>
        <dbReference type="ARBA" id="ARBA00022478"/>
    </source>
</evidence>
<dbReference type="Pfam" id="PF08275">
    <property type="entry name" value="DNAG_N"/>
    <property type="match status" value="1"/>
</dbReference>
<name>A0ABY7M2W5_9MOLU</name>
<accession>A0ABY7M2W5</accession>
<dbReference type="SUPFAM" id="SSF57783">
    <property type="entry name" value="Zinc beta-ribbon"/>
    <property type="match status" value="1"/>
</dbReference>
<keyword evidence="4 12" id="KW-0548">Nucleotidyltransferase</keyword>
<keyword evidence="13" id="KW-0175">Coiled coil</keyword>
<comment type="function">
    <text evidence="12">RNA polymerase that catalyzes the synthesis of short RNA molecules used as primers for DNA polymerase during DNA replication.</text>
</comment>
<dbReference type="InterPro" id="IPR013264">
    <property type="entry name" value="DNAG_N"/>
</dbReference>
<dbReference type="InterPro" id="IPR037068">
    <property type="entry name" value="DNA_primase_core_N_sf"/>
</dbReference>
<dbReference type="EMBL" id="CP115156">
    <property type="protein sequence ID" value="WBL31402.1"/>
    <property type="molecule type" value="Genomic_DNA"/>
</dbReference>
<dbReference type="NCBIfam" id="TIGR01391">
    <property type="entry name" value="dnaG"/>
    <property type="match status" value="1"/>
</dbReference>
<evidence type="ECO:0000256" key="11">
    <source>
        <dbReference type="ARBA" id="ARBA00023163"/>
    </source>
</evidence>
<sequence length="663" mass="80138">MEYKMNDSLIKKINKKISILELVINCGIDLKKTGKNFMGFCPFHSEKTPSFSVSPEKNIALCMSCLSGGSPIKFYKQFRKISTSEAIIELSKKFDLKLSFVKKKFFSNPLYQILEDTNEYYVNSLKSFFRYDIQYDLLNNPDQHKKIDLKDFFRKDIEHPLCSYLENRKLSFELIEKFKLGFADFHYNSLTRYLLEIKKNNLENLLKLCLIKKNENKDEYYDFFRNRLIFPLTDFQGKLVGFVGRLIDENKKNKVKYLFNSETIFFKKSNLLYRFFEHYNFIKEKNEIILCEGFFDVISFFKIDKKNVVATMGTKLTKYQINLLKKITYNVLIAYDGDISGKESSLKNAQLLNNNGFIVKILFFPNNMDPDQYINLSIQNNLDFNVFLRNNSKEFIFYMIEDKINKKESEDFKQLEEYVFDLLKYHSKEIQEYYQKEIYVRYQIYVNLNYYEINRNYFVINKNSYIDKKIKSNIENNITINEVNIINDIFLNREYINFIRDDIINYISNPFIIEIIDKVKEYYEIYSSSEENNNGINIERFLKTYNVFLNKLNSYFPIYDLLLEIRKSFFFKKKKRIENQEDLKIFYFQLKINNIYKEIEKIKQKRDNILKEKIFFEEPINKEIFKEFIENIKLKDKEIQKKKEEIEKIKEEIRILNKFKIVK</sequence>
<evidence type="ECO:0000256" key="6">
    <source>
        <dbReference type="ARBA" id="ARBA00022723"/>
    </source>
</evidence>
<dbReference type="InterPro" id="IPR006171">
    <property type="entry name" value="TOPRIM_dom"/>
</dbReference>
<dbReference type="Proteomes" id="UP001210120">
    <property type="component" value="Chromosome"/>
</dbReference>
<dbReference type="SMART" id="SM00400">
    <property type="entry name" value="ZnF_CHCC"/>
    <property type="match status" value="1"/>
</dbReference>
<gene>
    <name evidence="12 15" type="primary">dnaG</name>
    <name evidence="15" type="ORF">O7R10_02255</name>
</gene>
<evidence type="ECO:0000256" key="12">
    <source>
        <dbReference type="HAMAP-Rule" id="MF_00974"/>
    </source>
</evidence>